<name>A2PZS1_9VIRU</name>
<keyword evidence="1" id="KW-0812">Transmembrane</keyword>
<keyword evidence="1" id="KW-0472">Membrane</keyword>
<evidence type="ECO:0000313" key="2">
    <source>
        <dbReference type="EMBL" id="BAF45493.1"/>
    </source>
</evidence>
<reference evidence="2 3" key="1">
    <citation type="journal article" date="2007" name="J. Virol.">
        <title>Genomic and morphological features of a banchine polydnavirus: comparison with bracoviruses and ichnoviruses.</title>
        <authorList>
            <person name="Lapointe R."/>
            <person name="Tanaka K."/>
            <person name="Barney W.E."/>
            <person name="Whitfield J.B."/>
            <person name="Banks J.C."/>
            <person name="Beliveau C."/>
            <person name="Stoltz D."/>
            <person name="Webb B.A."/>
            <person name="Cusson M."/>
        </authorList>
    </citation>
    <scope>NUCLEOTIDE SEQUENCE [LARGE SCALE GENOMIC DNA]</scope>
</reference>
<protein>
    <submittedName>
        <fullName evidence="2">GfV-B23-ORF2</fullName>
    </submittedName>
</protein>
<accession>A2PZS1</accession>
<sequence>MEHLHCSVAPSQECYSGINEIHDIEKYDRLPSAPMIEEIVEESNICENNISRMEEGRTVSVEQARRIISCAIDCGTCCGYIIGVGIVIGILALFFIALGYLL</sequence>
<organism evidence="2 3">
    <name type="scientific">Ichnoviriform fumiferanae</name>
    <dbReference type="NCBI Taxonomy" id="419435"/>
    <lineage>
        <taxon>Viruses</taxon>
        <taxon>Viruses incertae sedis</taxon>
        <taxon>Polydnaviriformidae</taxon>
        <taxon>Ichnoviriform</taxon>
    </lineage>
</organism>
<evidence type="ECO:0000256" key="1">
    <source>
        <dbReference type="SAM" id="Phobius"/>
    </source>
</evidence>
<feature type="transmembrane region" description="Helical" evidence="1">
    <location>
        <begin position="80"/>
        <end position="101"/>
    </location>
</feature>
<evidence type="ECO:0000313" key="3">
    <source>
        <dbReference type="Proteomes" id="UP000203987"/>
    </source>
</evidence>
<dbReference type="KEGG" id="vg:5179553"/>
<proteinExistence type="predicted"/>
<keyword evidence="1" id="KW-1133">Transmembrane helix</keyword>
<dbReference type="GeneID" id="5179553"/>
<dbReference type="EMBL" id="AB289935">
    <property type="protein sequence ID" value="BAF45493.1"/>
    <property type="molecule type" value="Genomic_DNA"/>
</dbReference>
<dbReference type="Proteomes" id="UP000203987">
    <property type="component" value="Genome"/>
</dbReference>
<dbReference type="RefSeq" id="YP_001029364.1">
    <property type="nucleotide sequence ID" value="NC_008867.1"/>
</dbReference>